<feature type="domain" description="FCP1 homology" evidence="2">
    <location>
        <begin position="616"/>
        <end position="819"/>
    </location>
</feature>
<dbReference type="Proteomes" id="UP001295684">
    <property type="component" value="Unassembled WGS sequence"/>
</dbReference>
<feature type="compositionally biased region" description="Acidic residues" evidence="1">
    <location>
        <begin position="491"/>
        <end position="504"/>
    </location>
</feature>
<feature type="compositionally biased region" description="Basic and acidic residues" evidence="1">
    <location>
        <begin position="324"/>
        <end position="346"/>
    </location>
</feature>
<proteinExistence type="predicted"/>
<dbReference type="InterPro" id="IPR004274">
    <property type="entry name" value="FCP1_dom"/>
</dbReference>
<dbReference type="AlphaFoldDB" id="A0AAD1XX76"/>
<feature type="compositionally biased region" description="Basic and acidic residues" evidence="1">
    <location>
        <begin position="272"/>
        <end position="281"/>
    </location>
</feature>
<feature type="region of interest" description="Disordered" evidence="1">
    <location>
        <begin position="267"/>
        <end position="389"/>
    </location>
</feature>
<feature type="region of interest" description="Disordered" evidence="1">
    <location>
        <begin position="818"/>
        <end position="856"/>
    </location>
</feature>
<feature type="compositionally biased region" description="Basic and acidic residues" evidence="1">
    <location>
        <begin position="142"/>
        <end position="160"/>
    </location>
</feature>
<dbReference type="PROSITE" id="PS50969">
    <property type="entry name" value="FCP1"/>
    <property type="match status" value="1"/>
</dbReference>
<reference evidence="3" key="1">
    <citation type="submission" date="2023-07" db="EMBL/GenBank/DDBJ databases">
        <authorList>
            <consortium name="AG Swart"/>
            <person name="Singh M."/>
            <person name="Singh A."/>
            <person name="Seah K."/>
            <person name="Emmerich C."/>
        </authorList>
    </citation>
    <scope>NUCLEOTIDE SEQUENCE</scope>
    <source>
        <strain evidence="3">DP1</strain>
    </source>
</reference>
<accession>A0AAD1XX76</accession>
<evidence type="ECO:0000256" key="1">
    <source>
        <dbReference type="SAM" id="MobiDB-lite"/>
    </source>
</evidence>
<name>A0AAD1XX76_EUPCR</name>
<dbReference type="EMBL" id="CAMPGE010023030">
    <property type="protein sequence ID" value="CAI2381011.1"/>
    <property type="molecule type" value="Genomic_DNA"/>
</dbReference>
<dbReference type="Gene3D" id="3.40.50.1000">
    <property type="entry name" value="HAD superfamily/HAD-like"/>
    <property type="match status" value="1"/>
</dbReference>
<evidence type="ECO:0000259" key="2">
    <source>
        <dbReference type="PROSITE" id="PS50969"/>
    </source>
</evidence>
<feature type="compositionally biased region" description="Polar residues" evidence="1">
    <location>
        <begin position="8"/>
        <end position="22"/>
    </location>
</feature>
<gene>
    <name evidence="3" type="ORF">ECRASSUSDP1_LOCUS22455</name>
</gene>
<feature type="region of interest" description="Disordered" evidence="1">
    <location>
        <begin position="1"/>
        <end position="25"/>
    </location>
</feature>
<dbReference type="Pfam" id="PF03031">
    <property type="entry name" value="NIF"/>
    <property type="match status" value="1"/>
</dbReference>
<dbReference type="SMART" id="SM00577">
    <property type="entry name" value="CPDc"/>
    <property type="match status" value="1"/>
</dbReference>
<dbReference type="InterPro" id="IPR036412">
    <property type="entry name" value="HAD-like_sf"/>
</dbReference>
<evidence type="ECO:0000313" key="3">
    <source>
        <dbReference type="EMBL" id="CAI2381011.1"/>
    </source>
</evidence>
<dbReference type="SUPFAM" id="SSF56784">
    <property type="entry name" value="HAD-like"/>
    <property type="match status" value="1"/>
</dbReference>
<sequence>MLRHKLQAYTNKINDNPLQTNKGYRKNEDHVSLPAMRIQLQEGILDNSKENDDELRPKILLKFEAKGEPIQQEVVLKNQPKDILMALKKDLPKGSPIGMEEAMNEDSLSISIQPSVSNLESSNSISSHKEKSVGVNDSSQDVLEKRDSLSKKSIEEEKQIKSKNYSPAIKDEDVYSDNSLDRGSEDMMALIKDDLNSCVKNHDETVKNNLSDCIQSENQNKEEKEQNKSHIVLPNKSNLINQEVKDSCINTPEPCKYIEESRIEQNLNTKNENNEMKKEIDDKEIDNSNIEPNSNSQERDRLIENKPESHKDQPEVQNESQNSEESKTQHKEKKAIHEFKKNVLEEEKVEEDKEDSSKSNCSKKSNSKKEKSGTQRVMSPPKIKLSLPVDNPIINMNGIKVIEEEDEEYIETPAERNKQGDLLPKIDKIIDVVNEEESDESVSSQNSSSKSSKSSSSSNNKNSNSSKKSSSSSQSSSNSSSSSSESSSSSQEEEQEIDPNEIDTEIDRNKFIKLEAPFYDDTLKESLELSRTASFGEDQECLIKAAPSFALLGFKSGNALKNKVLNKSFPKEESKFVKEVKDEVGPEYLSINPRNNSQPGFFYLAKSKEKDEFIKNCPRKKSIILDLPGVLVCFADSKSGGSASAQCVEIESKNGPKQFVYFWERPDLQWFMEKLKLKYEIILWSSLSKSLTDNVVSHIQRKSKYFSVILSREDCMSFEDRKPTNIAQSTLTLANKEEKKLMDISFSRIDRSLYPPKPVKDLCLLTKNRDPKSIMVVDCTRDNLTYMKKNSLFVKPFIKKDDNSNMFVSQKLIADMGSKDSFSDSQNEDDSSSSSSSSSDSDNENEEPPELDLSSEKEKLRDVYKFIKKMSK</sequence>
<feature type="compositionally biased region" description="Low complexity" evidence="1">
    <location>
        <begin position="441"/>
        <end position="490"/>
    </location>
</feature>
<organism evidence="3 4">
    <name type="scientific">Euplotes crassus</name>
    <dbReference type="NCBI Taxonomy" id="5936"/>
    <lineage>
        <taxon>Eukaryota</taxon>
        <taxon>Sar</taxon>
        <taxon>Alveolata</taxon>
        <taxon>Ciliophora</taxon>
        <taxon>Intramacronucleata</taxon>
        <taxon>Spirotrichea</taxon>
        <taxon>Hypotrichia</taxon>
        <taxon>Euplotida</taxon>
        <taxon>Euplotidae</taxon>
        <taxon>Moneuplotes</taxon>
    </lineage>
</organism>
<feature type="compositionally biased region" description="Basic and acidic residues" evidence="1">
    <location>
        <begin position="297"/>
        <end position="314"/>
    </location>
</feature>
<comment type="caution">
    <text evidence="3">The sequence shown here is derived from an EMBL/GenBank/DDBJ whole genome shotgun (WGS) entry which is preliminary data.</text>
</comment>
<feature type="region of interest" description="Disordered" evidence="1">
    <location>
        <begin position="118"/>
        <end position="165"/>
    </location>
</feature>
<feature type="compositionally biased region" description="Acidic residues" evidence="1">
    <location>
        <begin position="841"/>
        <end position="850"/>
    </location>
</feature>
<keyword evidence="4" id="KW-1185">Reference proteome</keyword>
<feature type="region of interest" description="Disordered" evidence="1">
    <location>
        <begin position="434"/>
        <end position="506"/>
    </location>
</feature>
<protein>
    <recommendedName>
        <fullName evidence="2">FCP1 homology domain-containing protein</fullName>
    </recommendedName>
</protein>
<evidence type="ECO:0000313" key="4">
    <source>
        <dbReference type="Proteomes" id="UP001295684"/>
    </source>
</evidence>
<dbReference type="InterPro" id="IPR023214">
    <property type="entry name" value="HAD_sf"/>
</dbReference>